<feature type="coiled-coil region" evidence="9">
    <location>
        <begin position="430"/>
        <end position="502"/>
    </location>
</feature>
<accession>A0A2T5G7M8</accession>
<dbReference type="GO" id="GO:0000793">
    <property type="term" value="C:condensed chromosome"/>
    <property type="evidence" value="ECO:0007669"/>
    <property type="project" value="TreeGrafter"/>
</dbReference>
<gene>
    <name evidence="12" type="ORF">BLITH_1157</name>
</gene>
<dbReference type="EMBL" id="PEBW01000003">
    <property type="protein sequence ID" value="PTQ52190.1"/>
    <property type="molecule type" value="Genomic_DNA"/>
</dbReference>
<protein>
    <submittedName>
        <fullName evidence="12">Plectin 1 isoform 8</fullName>
    </submittedName>
</protein>
<feature type="coiled-coil region" evidence="9">
    <location>
        <begin position="78"/>
        <end position="105"/>
    </location>
</feature>
<dbReference type="GO" id="GO:0000917">
    <property type="term" value="P:division septum assembly"/>
    <property type="evidence" value="ECO:0007669"/>
    <property type="project" value="UniProtKB-KW"/>
</dbReference>
<dbReference type="GO" id="GO:0000921">
    <property type="term" value="P:septin ring assembly"/>
    <property type="evidence" value="ECO:0007669"/>
    <property type="project" value="InterPro"/>
</dbReference>
<feature type="region of interest" description="Disordered" evidence="10">
    <location>
        <begin position="183"/>
        <end position="258"/>
    </location>
</feature>
<dbReference type="InterPro" id="IPR010379">
    <property type="entry name" value="EzrA"/>
</dbReference>
<reference evidence="12 13" key="1">
    <citation type="submission" date="2017-08" db="EMBL/GenBank/DDBJ databases">
        <title>Burning lignite coal seam in the remote Altai Mountains harbors a hydrogen-driven thermophilic microbial community.</title>
        <authorList>
            <person name="Kadnikov V.V."/>
            <person name="Mardanov A.V."/>
            <person name="Ivasenko D."/>
            <person name="Beletsky A.V."/>
            <person name="Karnachuk O.V."/>
            <person name="Ravin N.V."/>
        </authorList>
    </citation>
    <scope>NUCLEOTIDE SEQUENCE [LARGE SCALE GENOMIC DNA]</scope>
    <source>
        <strain evidence="12">AL31</strain>
    </source>
</reference>
<keyword evidence="6 11" id="KW-0472">Membrane</keyword>
<dbReference type="PANTHER" id="PTHR43941:SF1">
    <property type="entry name" value="STRUCTURAL MAINTENANCE OF CHROMOSOMES PROTEIN 2"/>
    <property type="match status" value="1"/>
</dbReference>
<dbReference type="PANTHER" id="PTHR43941">
    <property type="entry name" value="STRUCTURAL MAINTENANCE OF CHROMOSOMES PROTEIN 2"/>
    <property type="match status" value="1"/>
</dbReference>
<evidence type="ECO:0000256" key="4">
    <source>
        <dbReference type="ARBA" id="ARBA00022989"/>
    </source>
</evidence>
<keyword evidence="2" id="KW-0132">Cell division</keyword>
<comment type="subcellular location">
    <subcellularLocation>
        <location evidence="1">Cell membrane</location>
        <topology evidence="1">Single-pass membrane protein</topology>
    </subcellularLocation>
</comment>
<evidence type="ECO:0000256" key="10">
    <source>
        <dbReference type="SAM" id="MobiDB-lite"/>
    </source>
</evidence>
<evidence type="ECO:0000256" key="6">
    <source>
        <dbReference type="ARBA" id="ARBA00023136"/>
    </source>
</evidence>
<dbReference type="AlphaFoldDB" id="A0A2T5G7M8"/>
<keyword evidence="7" id="KW-0717">Septation</keyword>
<dbReference type="GO" id="GO:0000785">
    <property type="term" value="C:chromatin"/>
    <property type="evidence" value="ECO:0007669"/>
    <property type="project" value="TreeGrafter"/>
</dbReference>
<evidence type="ECO:0000256" key="3">
    <source>
        <dbReference type="ARBA" id="ARBA00022692"/>
    </source>
</evidence>
<dbReference type="GO" id="GO:0000796">
    <property type="term" value="C:condensin complex"/>
    <property type="evidence" value="ECO:0007669"/>
    <property type="project" value="TreeGrafter"/>
</dbReference>
<dbReference type="Proteomes" id="UP000244016">
    <property type="component" value="Unassembled WGS sequence"/>
</dbReference>
<feature type="compositionally biased region" description="Basic and acidic residues" evidence="10">
    <location>
        <begin position="217"/>
        <end position="245"/>
    </location>
</feature>
<name>A0A2T5G7M8_9BACL</name>
<organism evidence="12 13">
    <name type="scientific">Brockia lithotrophica</name>
    <dbReference type="NCBI Taxonomy" id="933949"/>
    <lineage>
        <taxon>Bacteria</taxon>
        <taxon>Bacillati</taxon>
        <taxon>Bacillota</taxon>
        <taxon>Bacilli</taxon>
        <taxon>Bacillales</taxon>
        <taxon>Bacillales Family X. Incertae Sedis</taxon>
        <taxon>Brockia</taxon>
    </lineage>
</organism>
<evidence type="ECO:0000256" key="2">
    <source>
        <dbReference type="ARBA" id="ARBA00022618"/>
    </source>
</evidence>
<sequence>MARGRADKERRRCRFSELVREYKALTTLVAPVGAAAEAGGTFGGEGFRAALASWPGILFFFLAVLLLATLPYGMWRRKRSLEEEAAELIEELRFLEEALKKVERDLFPREGEELEGDPTLLLRREAFLHRTEDFRTRSIPEAVEELTRAQAAGIFRKVFALESAIAFARNLLEEGGRYLVLPPAVTRPPKTGGALPGEEEKGEEPDGGETFSQEATRAAERGEQPAGEREVSHAADERREVEGDVRAPAPAPPLPPHFVREFPLGNATASGAEEFRTLVEEDERTAALLAEVRAKLGLRLTRLEERRTALQREVADLALRFKEGRPPLPETIRRLRNAYGEIRDEVRQLVVWGERIEEEMPKAIKRLEAELRTLTEAAPLAEAGEAEEHLRAMKLLWHRLPPLWDRGDLPSLRDVGEAFARRKDLLEELLAAERHRRAKVDAQLAALREELGEFRDLLSAAAALVEKLEERYILPAEVRTELAAQAAEYESLVRARDAVEKQVRAREFREAEASLDRLLESTAEARRGMRGYIEWLEGISREEAELRRRLEEVGSRLRRLSQEIERVFYTDRTPYHERLAVLEQELPAWEGRLSLRPLDLAQVKEEFRTYLELVEAVEEETHADLQALREAERTVLHLNAYRFDVPEVGRWLMEAENAFWDGRFREAQTFARRALDTGTKLGVFQGTAP</sequence>
<feature type="coiled-coil region" evidence="9">
    <location>
        <begin position="536"/>
        <end position="563"/>
    </location>
</feature>
<dbReference type="Pfam" id="PF06160">
    <property type="entry name" value="EzrA"/>
    <property type="match status" value="1"/>
</dbReference>
<evidence type="ECO:0000256" key="11">
    <source>
        <dbReference type="SAM" id="Phobius"/>
    </source>
</evidence>
<feature type="coiled-coil region" evidence="9">
    <location>
        <begin position="293"/>
        <end position="320"/>
    </location>
</feature>
<proteinExistence type="predicted"/>
<evidence type="ECO:0000313" key="13">
    <source>
        <dbReference type="Proteomes" id="UP000244016"/>
    </source>
</evidence>
<dbReference type="GO" id="GO:0005886">
    <property type="term" value="C:plasma membrane"/>
    <property type="evidence" value="ECO:0007669"/>
    <property type="project" value="UniProtKB-SubCell"/>
</dbReference>
<evidence type="ECO:0000256" key="5">
    <source>
        <dbReference type="ARBA" id="ARBA00023054"/>
    </source>
</evidence>
<evidence type="ECO:0000256" key="8">
    <source>
        <dbReference type="ARBA" id="ARBA00023306"/>
    </source>
</evidence>
<feature type="transmembrane region" description="Helical" evidence="11">
    <location>
        <begin position="54"/>
        <end position="75"/>
    </location>
</feature>
<evidence type="ECO:0000256" key="1">
    <source>
        <dbReference type="ARBA" id="ARBA00004162"/>
    </source>
</evidence>
<evidence type="ECO:0000313" key="12">
    <source>
        <dbReference type="EMBL" id="PTQ52190.1"/>
    </source>
</evidence>
<keyword evidence="8" id="KW-0131">Cell cycle</keyword>
<keyword evidence="3 11" id="KW-0812">Transmembrane</keyword>
<evidence type="ECO:0000256" key="9">
    <source>
        <dbReference type="SAM" id="Coils"/>
    </source>
</evidence>
<keyword evidence="5 9" id="KW-0175">Coiled coil</keyword>
<comment type="caution">
    <text evidence="12">The sequence shown here is derived from an EMBL/GenBank/DDBJ whole genome shotgun (WGS) entry which is preliminary data.</text>
</comment>
<keyword evidence="4 11" id="KW-1133">Transmembrane helix</keyword>
<evidence type="ECO:0000256" key="7">
    <source>
        <dbReference type="ARBA" id="ARBA00023210"/>
    </source>
</evidence>
<dbReference type="GO" id="GO:0005940">
    <property type="term" value="C:septin ring"/>
    <property type="evidence" value="ECO:0007669"/>
    <property type="project" value="InterPro"/>
</dbReference>
<dbReference type="GO" id="GO:0003682">
    <property type="term" value="F:chromatin binding"/>
    <property type="evidence" value="ECO:0007669"/>
    <property type="project" value="TreeGrafter"/>
</dbReference>